<reference evidence="2 3" key="1">
    <citation type="submission" date="2019-07" db="EMBL/GenBank/DDBJ databases">
        <title>Georgenia wutianyii sp. nov. and Georgenia *** sp. nov. isolated from plateau pika (Ochotona curzoniae) in the Qinghai-Tibet plateau of China.</title>
        <authorList>
            <person name="Tian Z."/>
        </authorList>
    </citation>
    <scope>NUCLEOTIDE SEQUENCE [LARGE SCALE GENOMIC DNA]</scope>
    <source>
        <strain evidence="2 3">Z446</strain>
    </source>
</reference>
<protein>
    <submittedName>
        <fullName evidence="2">DUF222 domain-containing protein</fullName>
    </submittedName>
</protein>
<keyword evidence="3" id="KW-1185">Reference proteome</keyword>
<accession>A0A552WVJ5</accession>
<proteinExistence type="predicted"/>
<dbReference type="AlphaFoldDB" id="A0A552WVJ5"/>
<dbReference type="Proteomes" id="UP000318693">
    <property type="component" value="Unassembled WGS sequence"/>
</dbReference>
<feature type="domain" description="DUF222" evidence="1">
    <location>
        <begin position="361"/>
        <end position="446"/>
    </location>
</feature>
<evidence type="ECO:0000313" key="2">
    <source>
        <dbReference type="EMBL" id="TRW46313.1"/>
    </source>
</evidence>
<gene>
    <name evidence="2" type="ORF">FJ693_06140</name>
</gene>
<dbReference type="RefSeq" id="WP_143417648.1">
    <property type="nucleotide sequence ID" value="NZ_VJXR01000011.1"/>
</dbReference>
<sequence length="521" mass="54486">MGVVVVAVLEADTPAQVLTAGLAQVRQLLAELVQIDLYDLDGGTVLATLDAVEQVRRQGEALAARALAVVEADGMWALDGARSMAAWYRARTGKHHASAAREIRLARALRDHLPATAAALATGQISADHATALVRHTTTSDARRALLKDPGAGEALLLTHARTLDATDFAVAAQRWGQQADPDAADRAYRADSTREEFYLSATTGGYVPGGWLSEASGKAVLAALSARVGTPAKGDTRSAAQRRAGALTSLAHLVLDSGVLRPGARIRPHLAVTVPFETLQRLIAAAAPTHRPGCTSTGNFPGAAFGLPPQHATLGGALAVGAGEPALTGSAASGLTGATGEASDAGAARAASAGPGADATDAAETGCTCGADQIITTDLDLTQLHGAEPATFDDGVVIAPALLGRLACASHMHRVVFGPDSEVLDLGREERIFTAAQTRAIIARDKRCQYPHCNAPPGEGEIHHSIWWWAQFGSTNIRLGVLLCWFHHDYVHTRHITIERRHGQWIFTRPDGTTINHAAA</sequence>
<dbReference type="CDD" id="cd00085">
    <property type="entry name" value="HNHc"/>
    <property type="match status" value="1"/>
</dbReference>
<dbReference type="Pfam" id="PF02720">
    <property type="entry name" value="DUF222"/>
    <property type="match status" value="2"/>
</dbReference>
<dbReference type="InterPro" id="IPR003870">
    <property type="entry name" value="DUF222"/>
</dbReference>
<dbReference type="InterPro" id="IPR003615">
    <property type="entry name" value="HNH_nuc"/>
</dbReference>
<dbReference type="EMBL" id="VJXR01000011">
    <property type="protein sequence ID" value="TRW46313.1"/>
    <property type="molecule type" value="Genomic_DNA"/>
</dbReference>
<evidence type="ECO:0000313" key="3">
    <source>
        <dbReference type="Proteomes" id="UP000318693"/>
    </source>
</evidence>
<comment type="caution">
    <text evidence="2">The sequence shown here is derived from an EMBL/GenBank/DDBJ whole genome shotgun (WGS) entry which is preliminary data.</text>
</comment>
<organism evidence="2 3">
    <name type="scientific">Georgenia yuyongxinii</name>
    <dbReference type="NCBI Taxonomy" id="2589797"/>
    <lineage>
        <taxon>Bacteria</taxon>
        <taxon>Bacillati</taxon>
        <taxon>Actinomycetota</taxon>
        <taxon>Actinomycetes</taxon>
        <taxon>Micrococcales</taxon>
        <taxon>Bogoriellaceae</taxon>
        <taxon>Georgenia</taxon>
    </lineage>
</organism>
<evidence type="ECO:0000259" key="1">
    <source>
        <dbReference type="Pfam" id="PF02720"/>
    </source>
</evidence>
<feature type="domain" description="DUF222" evidence="1">
    <location>
        <begin position="47"/>
        <end position="282"/>
    </location>
</feature>
<name>A0A552WVJ5_9MICO</name>